<organism evidence="7 8">
    <name type="scientific">Saguinus oedipus</name>
    <name type="common">Cotton-top tamarin</name>
    <name type="synonym">Oedipomidas oedipus</name>
    <dbReference type="NCBI Taxonomy" id="9490"/>
    <lineage>
        <taxon>Eukaryota</taxon>
        <taxon>Metazoa</taxon>
        <taxon>Chordata</taxon>
        <taxon>Craniata</taxon>
        <taxon>Vertebrata</taxon>
        <taxon>Euteleostomi</taxon>
        <taxon>Mammalia</taxon>
        <taxon>Eutheria</taxon>
        <taxon>Euarchontoglires</taxon>
        <taxon>Primates</taxon>
        <taxon>Haplorrhini</taxon>
        <taxon>Platyrrhini</taxon>
        <taxon>Cebidae</taxon>
        <taxon>Callitrichinae</taxon>
        <taxon>Saguinus</taxon>
    </lineage>
</organism>
<evidence type="ECO:0000256" key="2">
    <source>
        <dbReference type="ARBA" id="ARBA00010782"/>
    </source>
</evidence>
<name>A0ABQ9VE36_SAGOE</name>
<evidence type="ECO:0000259" key="6">
    <source>
        <dbReference type="Pfam" id="PF04427"/>
    </source>
</evidence>
<evidence type="ECO:0000256" key="4">
    <source>
        <dbReference type="ARBA" id="ARBA00023242"/>
    </source>
</evidence>
<comment type="caution">
    <text evidence="7">The sequence shown here is derived from an EMBL/GenBank/DDBJ whole genome shotgun (WGS) entry which is preliminary data.</text>
</comment>
<gene>
    <name evidence="7" type="primary">RPF2_2</name>
    <name evidence="7" type="ORF">P7K49_016156</name>
</gene>
<dbReference type="InterPro" id="IPR007109">
    <property type="entry name" value="Brix"/>
</dbReference>
<keyword evidence="4" id="KW-0539">Nucleus</keyword>
<dbReference type="EMBL" id="JASSZA010000007">
    <property type="protein sequence ID" value="KAK2106642.1"/>
    <property type="molecule type" value="Genomic_DNA"/>
</dbReference>
<feature type="domain" description="Brix" evidence="6">
    <location>
        <begin position="1"/>
        <end position="74"/>
    </location>
</feature>
<accession>A0ABQ9VE36</accession>
<evidence type="ECO:0000313" key="8">
    <source>
        <dbReference type="Proteomes" id="UP001266305"/>
    </source>
</evidence>
<evidence type="ECO:0000256" key="1">
    <source>
        <dbReference type="ARBA" id="ARBA00004604"/>
    </source>
</evidence>
<dbReference type="PANTHER" id="PTHR12728">
    <property type="entry name" value="BRIX DOMAIN CONTAINING PROTEIN"/>
    <property type="match status" value="1"/>
</dbReference>
<keyword evidence="8" id="KW-1185">Reference proteome</keyword>
<dbReference type="Pfam" id="PF04427">
    <property type="entry name" value="Brix"/>
    <property type="match status" value="1"/>
</dbReference>
<proteinExistence type="inferred from homology"/>
<dbReference type="InterPro" id="IPR039770">
    <property type="entry name" value="Rpf2"/>
</dbReference>
<reference evidence="7 8" key="1">
    <citation type="submission" date="2023-05" db="EMBL/GenBank/DDBJ databases">
        <title>B98-5 Cell Line De Novo Hybrid Assembly: An Optical Mapping Approach.</title>
        <authorList>
            <person name="Kananen K."/>
            <person name="Auerbach J.A."/>
            <person name="Kautto E."/>
            <person name="Blachly J.S."/>
        </authorList>
    </citation>
    <scope>NUCLEOTIDE SEQUENCE [LARGE SCALE GENOMIC DNA]</scope>
    <source>
        <strain evidence="7">B95-8</strain>
        <tissue evidence="7">Cell line</tissue>
    </source>
</reference>
<evidence type="ECO:0000313" key="7">
    <source>
        <dbReference type="EMBL" id="KAK2106642.1"/>
    </source>
</evidence>
<dbReference type="PANTHER" id="PTHR12728:SF0">
    <property type="entry name" value="RIBOSOME PRODUCTION FACTOR 2 HOMOLOG"/>
    <property type="match status" value="1"/>
</dbReference>
<dbReference type="Proteomes" id="UP001266305">
    <property type="component" value="Unassembled WGS sequence"/>
</dbReference>
<protein>
    <recommendedName>
        <fullName evidence="3">Ribosome production factor 2 homolog</fullName>
    </recommendedName>
    <alternativeName>
        <fullName evidence="5">Ribosome biogenesis protein RPF2 homolog</fullName>
    </alternativeName>
</protein>
<evidence type="ECO:0000256" key="5">
    <source>
        <dbReference type="ARBA" id="ARBA00030889"/>
    </source>
</evidence>
<comment type="subcellular location">
    <subcellularLocation>
        <location evidence="1">Nucleus</location>
        <location evidence="1">Nucleolus</location>
    </subcellularLocation>
</comment>
<sequence length="90" mass="10247">MLTFARDDFEVTEDYRRPKNLLIDLFRGTTVSNICLAGLEYVLHFTALNGKIYFQSCKLLLKKSGCRTSRIELKPDLIGSGSEEDTPCIR</sequence>
<evidence type="ECO:0000256" key="3">
    <source>
        <dbReference type="ARBA" id="ARBA00020387"/>
    </source>
</evidence>
<comment type="similarity">
    <text evidence="2">Belongs to the RPF2 family.</text>
</comment>